<dbReference type="AlphaFoldDB" id="A0A090DA27"/>
<evidence type="ECO:0000256" key="1">
    <source>
        <dbReference type="SAM" id="MobiDB-lite"/>
    </source>
</evidence>
<proteinExistence type="predicted"/>
<dbReference type="Proteomes" id="UP000045285">
    <property type="component" value="Unassembled WGS sequence"/>
</dbReference>
<evidence type="ECO:0000313" key="2">
    <source>
        <dbReference type="EMBL" id="CDX11911.1"/>
    </source>
</evidence>
<protein>
    <submittedName>
        <fullName evidence="2">Uncharacterized protein</fullName>
    </submittedName>
</protein>
<dbReference type="EMBL" id="CCMZ01000003">
    <property type="protein sequence ID" value="CDX11911.1"/>
    <property type="molecule type" value="Genomic_DNA"/>
</dbReference>
<evidence type="ECO:0000313" key="3">
    <source>
        <dbReference type="Proteomes" id="UP000045285"/>
    </source>
</evidence>
<accession>A0A090DA27</accession>
<gene>
    <name evidence="2" type="ORF">MPL3356_110227</name>
</gene>
<sequence length="102" mass="11626">MHVAVRPLSHRPENPSGNRGKFVDDWLMLLASMGFAHCSRPSRVVAPHSSKLLVSMFSQESRAKLHRAVRNRFPTGGWHRSAPSGRRGWTSRQDDAHWSRSR</sequence>
<feature type="compositionally biased region" description="Basic and acidic residues" evidence="1">
    <location>
        <begin position="92"/>
        <end position="102"/>
    </location>
</feature>
<name>A0A090DA27_MESPL</name>
<organism evidence="2 3">
    <name type="scientific">Mesorhizobium plurifarium</name>
    <dbReference type="NCBI Taxonomy" id="69974"/>
    <lineage>
        <taxon>Bacteria</taxon>
        <taxon>Pseudomonadati</taxon>
        <taxon>Pseudomonadota</taxon>
        <taxon>Alphaproteobacteria</taxon>
        <taxon>Hyphomicrobiales</taxon>
        <taxon>Phyllobacteriaceae</taxon>
        <taxon>Mesorhizobium</taxon>
    </lineage>
</organism>
<keyword evidence="3" id="KW-1185">Reference proteome</keyword>
<feature type="region of interest" description="Disordered" evidence="1">
    <location>
        <begin position="73"/>
        <end position="102"/>
    </location>
</feature>
<reference evidence="3" key="1">
    <citation type="submission" date="2014-08" db="EMBL/GenBank/DDBJ databases">
        <authorList>
            <person name="Moulin L."/>
        </authorList>
    </citation>
    <scope>NUCLEOTIDE SEQUENCE [LARGE SCALE GENOMIC DNA]</scope>
</reference>